<dbReference type="AlphaFoldDB" id="A0AAV5FKK3"/>
<comment type="caution">
    <text evidence="3">The sequence shown here is derived from an EMBL/GenBank/DDBJ whole genome shotgun (WGS) entry which is preliminary data.</text>
</comment>
<evidence type="ECO:0000313" key="3">
    <source>
        <dbReference type="EMBL" id="GJN34816.1"/>
    </source>
</evidence>
<feature type="compositionally biased region" description="Basic residues" evidence="1">
    <location>
        <begin position="117"/>
        <end position="129"/>
    </location>
</feature>
<dbReference type="Proteomes" id="UP001054889">
    <property type="component" value="Unassembled WGS sequence"/>
</dbReference>
<reference evidence="3" key="1">
    <citation type="journal article" date="2018" name="DNA Res.">
        <title>Multiple hybrid de novo genome assembly of finger millet, an orphan allotetraploid crop.</title>
        <authorList>
            <person name="Hatakeyama M."/>
            <person name="Aluri S."/>
            <person name="Balachadran M.T."/>
            <person name="Sivarajan S.R."/>
            <person name="Patrignani A."/>
            <person name="Gruter S."/>
            <person name="Poveda L."/>
            <person name="Shimizu-Inatsugi R."/>
            <person name="Baeten J."/>
            <person name="Francoijs K.J."/>
            <person name="Nataraja K.N."/>
            <person name="Reddy Y.A.N."/>
            <person name="Phadnis S."/>
            <person name="Ravikumar R.L."/>
            <person name="Schlapbach R."/>
            <person name="Sreeman S.M."/>
            <person name="Shimizu K.K."/>
        </authorList>
    </citation>
    <scope>NUCLEOTIDE SEQUENCE</scope>
</reference>
<dbReference type="Pfam" id="PF26130">
    <property type="entry name" value="PB1-like"/>
    <property type="match status" value="1"/>
</dbReference>
<feature type="compositionally biased region" description="Polar residues" evidence="1">
    <location>
        <begin position="101"/>
        <end position="116"/>
    </location>
</feature>
<organism evidence="3 4">
    <name type="scientific">Eleusine coracana subsp. coracana</name>
    <dbReference type="NCBI Taxonomy" id="191504"/>
    <lineage>
        <taxon>Eukaryota</taxon>
        <taxon>Viridiplantae</taxon>
        <taxon>Streptophyta</taxon>
        <taxon>Embryophyta</taxon>
        <taxon>Tracheophyta</taxon>
        <taxon>Spermatophyta</taxon>
        <taxon>Magnoliopsida</taxon>
        <taxon>Liliopsida</taxon>
        <taxon>Poales</taxon>
        <taxon>Poaceae</taxon>
        <taxon>PACMAD clade</taxon>
        <taxon>Chloridoideae</taxon>
        <taxon>Cynodonteae</taxon>
        <taxon>Eleusininae</taxon>
        <taxon>Eleusine</taxon>
    </lineage>
</organism>
<name>A0AAV5FKK3_ELECO</name>
<gene>
    <name evidence="3" type="primary">gb23513</name>
    <name evidence="3" type="ORF">PR202_gb23513</name>
</gene>
<accession>A0AAV5FKK3</accession>
<dbReference type="PANTHER" id="PTHR33144">
    <property type="entry name" value="OS10G0409366 PROTEIN-RELATED"/>
    <property type="match status" value="1"/>
</dbReference>
<keyword evidence="4" id="KW-1185">Reference proteome</keyword>
<dbReference type="InterPro" id="IPR058594">
    <property type="entry name" value="PB1-like_dom_pln"/>
</dbReference>
<feature type="domain" description="PB1-like" evidence="2">
    <location>
        <begin position="19"/>
        <end position="89"/>
    </location>
</feature>
<evidence type="ECO:0000259" key="2">
    <source>
        <dbReference type="Pfam" id="PF26130"/>
    </source>
</evidence>
<evidence type="ECO:0000256" key="1">
    <source>
        <dbReference type="SAM" id="MobiDB-lite"/>
    </source>
</evidence>
<sequence>MAEDIWTINLECDGADVGDKYVQRKMDRDHISFFDLIALIEEHGYKSIDYLYYKRKDRGLRASLVPIIVDTDVTNMINEHEKEKKVYLFVTREKVIEKNSVSISTTESNEQPTKSANKSKGKRGRKRRLNVTQTDAQYADELEQNDDYIQDMPGDNDGGQKRRRTILKHVWDLPEGRKIVVRCNPLGQPIGKEGGLLGQFLGTVARNGGYCPLDLNDRRKVKKDEGDQTIVQFVQVR</sequence>
<feature type="region of interest" description="Disordered" evidence="1">
    <location>
        <begin position="101"/>
        <end position="137"/>
    </location>
</feature>
<proteinExistence type="predicted"/>
<reference evidence="3" key="2">
    <citation type="submission" date="2021-12" db="EMBL/GenBank/DDBJ databases">
        <title>Resequencing data analysis of finger millet.</title>
        <authorList>
            <person name="Hatakeyama M."/>
            <person name="Aluri S."/>
            <person name="Balachadran M.T."/>
            <person name="Sivarajan S.R."/>
            <person name="Poveda L."/>
            <person name="Shimizu-Inatsugi R."/>
            <person name="Schlapbach R."/>
            <person name="Sreeman S.M."/>
            <person name="Shimizu K.K."/>
        </authorList>
    </citation>
    <scope>NUCLEOTIDE SEQUENCE</scope>
</reference>
<protein>
    <recommendedName>
        <fullName evidence="2">PB1-like domain-containing protein</fullName>
    </recommendedName>
</protein>
<evidence type="ECO:0000313" key="4">
    <source>
        <dbReference type="Proteomes" id="UP001054889"/>
    </source>
</evidence>
<dbReference type="PANTHER" id="PTHR33144:SF53">
    <property type="entry name" value="TRANSPOSASE TNP1_EN_SPM-LIKE DOMAIN-CONTAINING PROTEIN"/>
    <property type="match status" value="1"/>
</dbReference>
<dbReference type="EMBL" id="BQKI01000086">
    <property type="protein sequence ID" value="GJN34816.1"/>
    <property type="molecule type" value="Genomic_DNA"/>
</dbReference>